<dbReference type="PANTHER" id="PTHR34821:SF2">
    <property type="entry name" value="INNER MEMBRANE PROTEIN YDCZ"/>
    <property type="match status" value="1"/>
</dbReference>
<keyword evidence="1" id="KW-0812">Transmembrane</keyword>
<dbReference type="EMBL" id="FNGW01000001">
    <property type="protein sequence ID" value="SDL32323.1"/>
    <property type="molecule type" value="Genomic_DNA"/>
</dbReference>
<evidence type="ECO:0000256" key="1">
    <source>
        <dbReference type="SAM" id="Phobius"/>
    </source>
</evidence>
<feature type="transmembrane region" description="Helical" evidence="1">
    <location>
        <begin position="93"/>
        <end position="115"/>
    </location>
</feature>
<feature type="transmembrane region" description="Helical" evidence="1">
    <location>
        <begin position="122"/>
        <end position="140"/>
    </location>
</feature>
<dbReference type="RefSeq" id="WP_092722514.1">
    <property type="nucleotide sequence ID" value="NZ_FNGW01000001.1"/>
</dbReference>
<accession>A0A1G9J529</accession>
<keyword evidence="1" id="KW-1133">Transmembrane helix</keyword>
<protein>
    <submittedName>
        <fullName evidence="2">Transporter family-2 protein</fullName>
    </submittedName>
</protein>
<gene>
    <name evidence="2" type="ORF">SAMN04515677_101503</name>
</gene>
<name>A0A1G9J529_9FIRM</name>
<keyword evidence="3" id="KW-1185">Reference proteome</keyword>
<organism evidence="2 3">
    <name type="scientific">Romboutsia lituseburensis DSM 797</name>
    <dbReference type="NCBI Taxonomy" id="1121325"/>
    <lineage>
        <taxon>Bacteria</taxon>
        <taxon>Bacillati</taxon>
        <taxon>Bacillota</taxon>
        <taxon>Clostridia</taxon>
        <taxon>Peptostreptococcales</taxon>
        <taxon>Peptostreptococcaceae</taxon>
        <taxon>Romboutsia</taxon>
    </lineage>
</organism>
<dbReference type="InterPro" id="IPR006750">
    <property type="entry name" value="YdcZ"/>
</dbReference>
<dbReference type="AlphaFoldDB" id="A0A1G9J529"/>
<evidence type="ECO:0000313" key="3">
    <source>
        <dbReference type="Proteomes" id="UP000199068"/>
    </source>
</evidence>
<dbReference type="PANTHER" id="PTHR34821">
    <property type="entry name" value="INNER MEMBRANE PROTEIN YDCZ"/>
    <property type="match status" value="1"/>
</dbReference>
<dbReference type="GO" id="GO:0005886">
    <property type="term" value="C:plasma membrane"/>
    <property type="evidence" value="ECO:0007669"/>
    <property type="project" value="TreeGrafter"/>
</dbReference>
<sequence>MFYIIIAILSGVTIVTARVINYVLADKIGMYQSTFFNYVFGLIGSIFLLIISGETFKLFSIDSYTASWFTYTGGIVGVFVVTLSSYLSAKVSAFYLTLLLFIGQLFTGIFIDYLFSGQISAYQLIGGFLVILGLGYNLFIDKVESEKSTEILDNNI</sequence>
<dbReference type="Pfam" id="PF04657">
    <property type="entry name" value="DMT_YdcZ"/>
    <property type="match status" value="1"/>
</dbReference>
<dbReference type="STRING" id="1121325.SAMN04515677_101503"/>
<keyword evidence="1" id="KW-0472">Membrane</keyword>
<feature type="transmembrane region" description="Helical" evidence="1">
    <location>
        <begin position="68"/>
        <end position="87"/>
    </location>
</feature>
<feature type="transmembrane region" description="Helical" evidence="1">
    <location>
        <begin position="35"/>
        <end position="56"/>
    </location>
</feature>
<proteinExistence type="predicted"/>
<dbReference type="Proteomes" id="UP000199068">
    <property type="component" value="Unassembled WGS sequence"/>
</dbReference>
<reference evidence="2 3" key="1">
    <citation type="submission" date="2016-10" db="EMBL/GenBank/DDBJ databases">
        <authorList>
            <person name="de Groot N.N."/>
        </authorList>
    </citation>
    <scope>NUCLEOTIDE SEQUENCE [LARGE SCALE GENOMIC DNA]</scope>
    <source>
        <strain evidence="2 3">DSM 797</strain>
    </source>
</reference>
<evidence type="ECO:0000313" key="2">
    <source>
        <dbReference type="EMBL" id="SDL32323.1"/>
    </source>
</evidence>